<dbReference type="OrthoDB" id="384327at2"/>
<accession>A0A494YUY4</accession>
<keyword evidence="8 11" id="KW-1133">Transmembrane helix</keyword>
<evidence type="ECO:0000256" key="8">
    <source>
        <dbReference type="ARBA" id="ARBA00022989"/>
    </source>
</evidence>
<evidence type="ECO:0000256" key="2">
    <source>
        <dbReference type="ARBA" id="ARBA00008697"/>
    </source>
</evidence>
<proteinExistence type="inferred from homology"/>
<feature type="domain" description="ABC3 transporter permease C-terminal" evidence="12">
    <location>
        <begin position="254"/>
        <end position="365"/>
    </location>
</feature>
<dbReference type="Pfam" id="PF02687">
    <property type="entry name" value="FtsX"/>
    <property type="match status" value="1"/>
</dbReference>
<dbReference type="InterPro" id="IPR051125">
    <property type="entry name" value="ABC-4/HrtB_transporter"/>
</dbReference>
<evidence type="ECO:0000313" key="13">
    <source>
        <dbReference type="EMBL" id="RKQ13977.1"/>
    </source>
</evidence>
<dbReference type="Proteomes" id="UP000272238">
    <property type="component" value="Unassembled WGS sequence"/>
</dbReference>
<name>A0A494YUY4_9BACL</name>
<feature type="transmembrane region" description="Helical" evidence="11">
    <location>
        <begin position="337"/>
        <end position="357"/>
    </location>
</feature>
<keyword evidence="14" id="KW-1185">Reference proteome</keyword>
<dbReference type="RefSeq" id="WP_121215637.1">
    <property type="nucleotide sequence ID" value="NZ_RBZN01000052.1"/>
</dbReference>
<comment type="subunit">
    <text evidence="3">The complex is composed of two ATP-binding proteins (HrtA), two transmembrane proteins (HrtB) and a solute-binding protein.</text>
</comment>
<evidence type="ECO:0000256" key="6">
    <source>
        <dbReference type="ARBA" id="ARBA00022475"/>
    </source>
</evidence>
<evidence type="ECO:0000256" key="7">
    <source>
        <dbReference type="ARBA" id="ARBA00022692"/>
    </source>
</evidence>
<dbReference type="AlphaFoldDB" id="A0A494YUY4"/>
<evidence type="ECO:0000256" key="3">
    <source>
        <dbReference type="ARBA" id="ARBA00011131"/>
    </source>
</evidence>
<organism evidence="13 14">
    <name type="scientific">Ureibacillus endophyticus</name>
    <dbReference type="NCBI Taxonomy" id="1978490"/>
    <lineage>
        <taxon>Bacteria</taxon>
        <taxon>Bacillati</taxon>
        <taxon>Bacillota</taxon>
        <taxon>Bacilli</taxon>
        <taxon>Bacillales</taxon>
        <taxon>Caryophanaceae</taxon>
        <taxon>Ureibacillus</taxon>
    </lineage>
</organism>
<keyword evidence="7 11" id="KW-0812">Transmembrane</keyword>
<protein>
    <recommendedName>
        <fullName evidence="4">Putative hemin transport system permease protein HrtB</fullName>
    </recommendedName>
</protein>
<comment type="caution">
    <text evidence="13">The sequence shown here is derived from an EMBL/GenBank/DDBJ whole genome shotgun (WGS) entry which is preliminary data.</text>
</comment>
<gene>
    <name evidence="13" type="ORF">D8M03_15010</name>
</gene>
<keyword evidence="6" id="KW-1003">Cell membrane</keyword>
<evidence type="ECO:0000256" key="5">
    <source>
        <dbReference type="ARBA" id="ARBA00022448"/>
    </source>
</evidence>
<evidence type="ECO:0000256" key="10">
    <source>
        <dbReference type="ARBA" id="ARBA00024973"/>
    </source>
</evidence>
<comment type="function">
    <text evidence="10">Part of the ABC transporter complex hrt involved in hemin import. Responsible for the translocation of the substrate across the membrane.</text>
</comment>
<sequence>MFLAIKEMKHSKTRFAMIGAIIMLIAWLVFILSGLGNGLSSLAAATMKNIDGDLFIYEEGSAAAMMKTKVSGSIADDVEGKYGVDEAAKFGQSTIIVRNEKSADEQEKNDVTFIGIEPGKFIEPTVVEGKQLDPNDQFGVLIDETLHEKGYDIGDTIIVTSSNLELKVIGYTKGETFNHLPTIFGHVETWQSYAFAAPGADNGLVDPVSMIALQGANIDGEQIEKNYNLIETFTKSEAIMGMPGYKEESGTIYMMLAFLFAISAVIIAVFFYVFILQKTQQFGVMKAIGASDRFIKNSIISQVFVLSLVSIIAGIILTYLTALVFPEGMPFSLDFKMVILYAVVLLIVSVLGSVISARRVSKIDPLTAIGRVE</sequence>
<feature type="transmembrane region" description="Helical" evidence="11">
    <location>
        <begin position="303"/>
        <end position="325"/>
    </location>
</feature>
<evidence type="ECO:0000256" key="11">
    <source>
        <dbReference type="SAM" id="Phobius"/>
    </source>
</evidence>
<evidence type="ECO:0000256" key="4">
    <source>
        <dbReference type="ARBA" id="ARBA00016962"/>
    </source>
</evidence>
<comment type="subcellular location">
    <subcellularLocation>
        <location evidence="1">Cell membrane</location>
        <topology evidence="1">Multi-pass membrane protein</topology>
    </subcellularLocation>
</comment>
<reference evidence="13 14" key="1">
    <citation type="journal article" date="2016" name="Antonie Van Leeuwenhoek">
        <title>Lysinibacillus endophyticus sp. nov., an indole-3-acetic acid producing endophytic bacterium isolated from corn root (Zea mays cv. Xinken-5).</title>
        <authorList>
            <person name="Yu J."/>
            <person name="Guan X."/>
            <person name="Liu C."/>
            <person name="Xiang W."/>
            <person name="Yu Z."/>
            <person name="Liu X."/>
            <person name="Wang G."/>
        </authorList>
    </citation>
    <scope>NUCLEOTIDE SEQUENCE [LARGE SCALE GENOMIC DNA]</scope>
    <source>
        <strain evidence="13 14">DSM 100506</strain>
    </source>
</reference>
<evidence type="ECO:0000256" key="1">
    <source>
        <dbReference type="ARBA" id="ARBA00004651"/>
    </source>
</evidence>
<feature type="transmembrane region" description="Helical" evidence="11">
    <location>
        <begin position="252"/>
        <end position="276"/>
    </location>
</feature>
<comment type="similarity">
    <text evidence="2">Belongs to the ABC-4 integral membrane protein family. HrtB subfamily.</text>
</comment>
<evidence type="ECO:0000259" key="12">
    <source>
        <dbReference type="Pfam" id="PF02687"/>
    </source>
</evidence>
<keyword evidence="5" id="KW-0813">Transport</keyword>
<keyword evidence="9 11" id="KW-0472">Membrane</keyword>
<evidence type="ECO:0000256" key="9">
    <source>
        <dbReference type="ARBA" id="ARBA00023136"/>
    </source>
</evidence>
<dbReference type="InterPro" id="IPR003838">
    <property type="entry name" value="ABC3_permease_C"/>
</dbReference>
<dbReference type="GO" id="GO:0005886">
    <property type="term" value="C:plasma membrane"/>
    <property type="evidence" value="ECO:0007669"/>
    <property type="project" value="UniProtKB-SubCell"/>
</dbReference>
<dbReference type="PANTHER" id="PTHR43738">
    <property type="entry name" value="ABC TRANSPORTER, MEMBRANE PROTEIN"/>
    <property type="match status" value="1"/>
</dbReference>
<dbReference type="PANTHER" id="PTHR43738:SF1">
    <property type="entry name" value="HEMIN TRANSPORT SYSTEM PERMEASE PROTEIN HRTB-RELATED"/>
    <property type="match status" value="1"/>
</dbReference>
<dbReference type="EMBL" id="RBZN01000052">
    <property type="protein sequence ID" value="RKQ13977.1"/>
    <property type="molecule type" value="Genomic_DNA"/>
</dbReference>
<evidence type="ECO:0000313" key="14">
    <source>
        <dbReference type="Proteomes" id="UP000272238"/>
    </source>
</evidence>